<evidence type="ECO:0000256" key="4">
    <source>
        <dbReference type="ARBA" id="ARBA00023136"/>
    </source>
</evidence>
<dbReference type="PANTHER" id="PTHR10846:SF8">
    <property type="entry name" value="INNER MEMBRANE PROTEIN YRBG"/>
    <property type="match status" value="1"/>
</dbReference>
<accession>A0A645GAS0</accession>
<proteinExistence type="predicted"/>
<protein>
    <recommendedName>
        <fullName evidence="6">Sodium/calcium exchanger membrane region domain-containing protein</fullName>
    </recommendedName>
</protein>
<keyword evidence="3 5" id="KW-1133">Transmembrane helix</keyword>
<dbReference type="AlphaFoldDB" id="A0A645GAS0"/>
<sequence length="188" mass="19895">MPAEAIILLAVLAVFIAVNVKSIHIQTKSSKKREPIRKKVLAINTVKFVLGATCIVLGARLMVDNGTIIAQMLGVPEAIIGLTLVAVGTSLPEIVTAIASILKKESAMSVGNIIGANIIDLTMILPVCSFLSDNGLAVNQNTISIDIPVSILLIVITVLPTVLAGKFSRWQGVTIFGIYTGYIITMVM</sequence>
<feature type="transmembrane region" description="Helical" evidence="5">
    <location>
        <begin position="6"/>
        <end position="24"/>
    </location>
</feature>
<dbReference type="PANTHER" id="PTHR10846">
    <property type="entry name" value="SODIUM/POTASSIUM/CALCIUM EXCHANGER"/>
    <property type="match status" value="1"/>
</dbReference>
<dbReference type="Gene3D" id="1.20.1420.30">
    <property type="entry name" value="NCX, central ion-binding region"/>
    <property type="match status" value="1"/>
</dbReference>
<gene>
    <name evidence="7" type="ORF">SDC9_171410</name>
</gene>
<comment type="caution">
    <text evidence="7">The sequence shown here is derived from an EMBL/GenBank/DDBJ whole genome shotgun (WGS) entry which is preliminary data.</text>
</comment>
<dbReference type="GO" id="GO:0008273">
    <property type="term" value="F:calcium, potassium:sodium antiporter activity"/>
    <property type="evidence" value="ECO:0007669"/>
    <property type="project" value="TreeGrafter"/>
</dbReference>
<feature type="transmembrane region" description="Helical" evidence="5">
    <location>
        <begin position="114"/>
        <end position="132"/>
    </location>
</feature>
<keyword evidence="4 5" id="KW-0472">Membrane</keyword>
<reference evidence="7" key="1">
    <citation type="submission" date="2019-08" db="EMBL/GenBank/DDBJ databases">
        <authorList>
            <person name="Kucharzyk K."/>
            <person name="Murdoch R.W."/>
            <person name="Higgins S."/>
            <person name="Loffler F."/>
        </authorList>
    </citation>
    <scope>NUCLEOTIDE SEQUENCE</scope>
</reference>
<evidence type="ECO:0000256" key="2">
    <source>
        <dbReference type="ARBA" id="ARBA00022692"/>
    </source>
</evidence>
<dbReference type="GO" id="GO:0005886">
    <property type="term" value="C:plasma membrane"/>
    <property type="evidence" value="ECO:0007669"/>
    <property type="project" value="TreeGrafter"/>
</dbReference>
<name>A0A645GAS0_9ZZZZ</name>
<dbReference type="Pfam" id="PF01699">
    <property type="entry name" value="Na_Ca_ex"/>
    <property type="match status" value="1"/>
</dbReference>
<dbReference type="GO" id="GO:0005262">
    <property type="term" value="F:calcium channel activity"/>
    <property type="evidence" value="ECO:0007669"/>
    <property type="project" value="TreeGrafter"/>
</dbReference>
<feature type="domain" description="Sodium/calcium exchanger membrane region" evidence="6">
    <location>
        <begin position="46"/>
        <end position="187"/>
    </location>
</feature>
<feature type="transmembrane region" description="Helical" evidence="5">
    <location>
        <begin position="170"/>
        <end position="187"/>
    </location>
</feature>
<organism evidence="7">
    <name type="scientific">bioreactor metagenome</name>
    <dbReference type="NCBI Taxonomy" id="1076179"/>
    <lineage>
        <taxon>unclassified sequences</taxon>
        <taxon>metagenomes</taxon>
        <taxon>ecological metagenomes</taxon>
    </lineage>
</organism>
<keyword evidence="2 5" id="KW-0812">Transmembrane</keyword>
<feature type="transmembrane region" description="Helical" evidence="5">
    <location>
        <begin position="78"/>
        <end position="102"/>
    </location>
</feature>
<dbReference type="EMBL" id="VSSQ01072702">
    <property type="protein sequence ID" value="MPN24017.1"/>
    <property type="molecule type" value="Genomic_DNA"/>
</dbReference>
<feature type="transmembrane region" description="Helical" evidence="5">
    <location>
        <begin position="144"/>
        <end position="163"/>
    </location>
</feature>
<evidence type="ECO:0000256" key="5">
    <source>
        <dbReference type="SAM" id="Phobius"/>
    </source>
</evidence>
<evidence type="ECO:0000259" key="6">
    <source>
        <dbReference type="Pfam" id="PF01699"/>
    </source>
</evidence>
<dbReference type="InterPro" id="IPR044880">
    <property type="entry name" value="NCX_ion-bd_dom_sf"/>
</dbReference>
<dbReference type="GO" id="GO:0006874">
    <property type="term" value="P:intracellular calcium ion homeostasis"/>
    <property type="evidence" value="ECO:0007669"/>
    <property type="project" value="TreeGrafter"/>
</dbReference>
<evidence type="ECO:0000256" key="1">
    <source>
        <dbReference type="ARBA" id="ARBA00004141"/>
    </source>
</evidence>
<feature type="transmembrane region" description="Helical" evidence="5">
    <location>
        <begin position="45"/>
        <end position="63"/>
    </location>
</feature>
<comment type="subcellular location">
    <subcellularLocation>
        <location evidence="1">Membrane</location>
        <topology evidence="1">Multi-pass membrane protein</topology>
    </subcellularLocation>
</comment>
<evidence type="ECO:0000313" key="7">
    <source>
        <dbReference type="EMBL" id="MPN24017.1"/>
    </source>
</evidence>
<evidence type="ECO:0000256" key="3">
    <source>
        <dbReference type="ARBA" id="ARBA00022989"/>
    </source>
</evidence>
<dbReference type="InterPro" id="IPR004481">
    <property type="entry name" value="K/Na/Ca-exchanger"/>
</dbReference>
<dbReference type="InterPro" id="IPR004837">
    <property type="entry name" value="NaCa_Exmemb"/>
</dbReference>